<dbReference type="PANTHER" id="PTHR42698:SF1">
    <property type="entry name" value="GTPASE ERA, MITOCHONDRIAL"/>
    <property type="match status" value="1"/>
</dbReference>
<accession>A0A6U3C2C7</accession>
<dbReference type="Pfam" id="PF00350">
    <property type="entry name" value="Dynamin_N"/>
    <property type="match status" value="1"/>
</dbReference>
<dbReference type="GO" id="GO:0005525">
    <property type="term" value="F:GTP binding"/>
    <property type="evidence" value="ECO:0007669"/>
    <property type="project" value="InterPro"/>
</dbReference>
<dbReference type="GO" id="GO:0019843">
    <property type="term" value="F:rRNA binding"/>
    <property type="evidence" value="ECO:0007669"/>
    <property type="project" value="TreeGrafter"/>
</dbReference>
<name>A0A6U3C2C7_9STRA</name>
<dbReference type="InterPro" id="IPR045063">
    <property type="entry name" value="Dynamin_N"/>
</dbReference>
<evidence type="ECO:0000313" key="4">
    <source>
        <dbReference type="EMBL" id="CAD9978310.1"/>
    </source>
</evidence>
<dbReference type="EMBL" id="HBHT01027259">
    <property type="protein sequence ID" value="CAD9978303.1"/>
    <property type="molecule type" value="Transcribed_RNA"/>
</dbReference>
<dbReference type="GO" id="GO:0000028">
    <property type="term" value="P:ribosomal small subunit assembly"/>
    <property type="evidence" value="ECO:0007669"/>
    <property type="project" value="TreeGrafter"/>
</dbReference>
<dbReference type="InterPro" id="IPR027417">
    <property type="entry name" value="P-loop_NTPase"/>
</dbReference>
<dbReference type="GO" id="GO:0043024">
    <property type="term" value="F:ribosomal small subunit binding"/>
    <property type="evidence" value="ECO:0007669"/>
    <property type="project" value="TreeGrafter"/>
</dbReference>
<protein>
    <recommendedName>
        <fullName evidence="1">Dynamin N-terminal domain-containing protein</fullName>
    </recommendedName>
</protein>
<proteinExistence type="predicted"/>
<dbReference type="SUPFAM" id="SSF52540">
    <property type="entry name" value="P-loop containing nucleoside triphosphate hydrolases"/>
    <property type="match status" value="1"/>
</dbReference>
<feature type="domain" description="Dynamin N-terminal" evidence="1">
    <location>
        <begin position="11"/>
        <end position="187"/>
    </location>
</feature>
<evidence type="ECO:0000313" key="2">
    <source>
        <dbReference type="EMBL" id="CAD9978273.1"/>
    </source>
</evidence>
<dbReference type="PANTHER" id="PTHR42698">
    <property type="entry name" value="GTPASE ERA"/>
    <property type="match status" value="1"/>
</dbReference>
<evidence type="ECO:0000259" key="1">
    <source>
        <dbReference type="Pfam" id="PF00350"/>
    </source>
</evidence>
<dbReference type="EMBL" id="HBHT01027270">
    <property type="protein sequence ID" value="CAD9978310.1"/>
    <property type="molecule type" value="Transcribed_RNA"/>
</dbReference>
<evidence type="ECO:0000313" key="3">
    <source>
        <dbReference type="EMBL" id="CAD9978303.1"/>
    </source>
</evidence>
<organism evidence="4">
    <name type="scientific">Entomoneis paludosa</name>
    <dbReference type="NCBI Taxonomy" id="265537"/>
    <lineage>
        <taxon>Eukaryota</taxon>
        <taxon>Sar</taxon>
        <taxon>Stramenopiles</taxon>
        <taxon>Ochrophyta</taxon>
        <taxon>Bacillariophyta</taxon>
        <taxon>Bacillariophyceae</taxon>
        <taxon>Bacillariophycidae</taxon>
        <taxon>Entomoneidaceae</taxon>
        <taxon>Entomoneis</taxon>
    </lineage>
</organism>
<dbReference type="EMBL" id="HBHT01027226">
    <property type="protein sequence ID" value="CAD9978273.1"/>
    <property type="molecule type" value="Transcribed_RNA"/>
</dbReference>
<dbReference type="AlphaFoldDB" id="A0A6U3C2C7"/>
<sequence length="665" mass="74994">MKIAAPFEIKVALIGYVSVGKTTFLNALLKDKYSEVSMKRTTAGINKFRISTKPKDAETNQESGNWSPEECRTAESTLEEITKDNQNLRDADTLQEKTFDIEIDEHLVEMRKDTSLVFVDVPGINEAGASKKYKEYVVDNWHSFDCVIVMLDGRQGVNTEEQVELLGLVKSSCQNIKDISTIIVMNKIDDPDEAEQKVLVTEAKKEIQKIFNVPDLDKTLESVLSGKASLEQSSRPVSPLLLPMSAIHAFIYRAAATLTFDHFKEKIDPTLIDKLGREAYGRRWKRFGKGKKVEKAFEAIQDPDQFKDGLDESKFHQCLAAISFCVGTEATQQQLIEEQIRVSRSRLTPALNFVAELKALHDRSLKLGKSVEFVHSNFLTLFKGSVDAAFESVVEDQKNIQHLTKPMDDILSYIELLEYMGLTAAKNDEVIELAKDMIYRYIGELLGKSKWENKGLTNYDWMLIYGSILRVSHGDLFNKYFGSLAILLEREYHVMCNKCGPVNESNFSKGRYSCGKCNGQMSKSGNTWICHNCSQVFHSCSKNGSAESWCAYCNRSHQGPNKFDTNLNSSKYCSKCGHTTIANPSNEPLKYVLSADDRLKIKNVDIFEASVHLNFDLETPPSDPKHFGHVIWKFKQLVNRLISLSAKRKEPSTTAEVESAAKKAK</sequence>
<dbReference type="Gene3D" id="3.40.50.300">
    <property type="entry name" value="P-loop containing nucleotide triphosphate hydrolases"/>
    <property type="match status" value="1"/>
</dbReference>
<dbReference type="InterPro" id="IPR005662">
    <property type="entry name" value="GTPase_Era-like"/>
</dbReference>
<reference evidence="4" key="1">
    <citation type="submission" date="2021-01" db="EMBL/GenBank/DDBJ databases">
        <authorList>
            <person name="Corre E."/>
            <person name="Pelletier E."/>
            <person name="Niang G."/>
            <person name="Scheremetjew M."/>
            <person name="Finn R."/>
            <person name="Kale V."/>
            <person name="Holt S."/>
            <person name="Cochrane G."/>
            <person name="Meng A."/>
            <person name="Brown T."/>
            <person name="Cohen L."/>
        </authorList>
    </citation>
    <scope>NUCLEOTIDE SEQUENCE</scope>
    <source>
        <strain evidence="4">CCMP125</strain>
    </source>
</reference>
<gene>
    <name evidence="2" type="ORF">APAL1065_LOCUS18284</name>
    <name evidence="3" type="ORF">APAL1065_LOCUS18302</name>
    <name evidence="4" type="ORF">APAL1065_LOCUS18306</name>
</gene>